<feature type="domain" description="Oxidoreductase N-terminal" evidence="2">
    <location>
        <begin position="7"/>
        <end position="114"/>
    </location>
</feature>
<dbReference type="AlphaFoldDB" id="A0A382SEM2"/>
<dbReference type="PANTHER" id="PTHR43205:SF7">
    <property type="entry name" value="PROSTAGLANDIN REDUCTASE 1"/>
    <property type="match status" value="1"/>
</dbReference>
<dbReference type="InterPro" id="IPR041694">
    <property type="entry name" value="ADH_N_2"/>
</dbReference>
<dbReference type="Gene3D" id="3.90.180.10">
    <property type="entry name" value="Medium-chain alcohol dehydrogenases, catalytic domain"/>
    <property type="match status" value="1"/>
</dbReference>
<dbReference type="PANTHER" id="PTHR43205">
    <property type="entry name" value="PROSTAGLANDIN REDUCTASE"/>
    <property type="match status" value="1"/>
</dbReference>
<dbReference type="SUPFAM" id="SSF50129">
    <property type="entry name" value="GroES-like"/>
    <property type="match status" value="1"/>
</dbReference>
<proteinExistence type="predicted"/>
<gene>
    <name evidence="3" type="ORF">METZ01_LOCUS360521</name>
</gene>
<dbReference type="InterPro" id="IPR011032">
    <property type="entry name" value="GroES-like_sf"/>
</dbReference>
<dbReference type="InterPro" id="IPR045010">
    <property type="entry name" value="MDR_fam"/>
</dbReference>
<dbReference type="Gene3D" id="3.40.50.720">
    <property type="entry name" value="NAD(P)-binding Rossmann-like Domain"/>
    <property type="match status" value="1"/>
</dbReference>
<protein>
    <recommendedName>
        <fullName evidence="2">Oxidoreductase N-terminal domain-containing protein</fullName>
    </recommendedName>
</protein>
<dbReference type="EMBL" id="UINC01128119">
    <property type="protein sequence ID" value="SVD07667.1"/>
    <property type="molecule type" value="Genomic_DNA"/>
</dbReference>
<name>A0A382SEM2_9ZZZZ</name>
<evidence type="ECO:0000259" key="2">
    <source>
        <dbReference type="Pfam" id="PF16884"/>
    </source>
</evidence>
<keyword evidence="1" id="KW-0560">Oxidoreductase</keyword>
<evidence type="ECO:0000256" key="1">
    <source>
        <dbReference type="ARBA" id="ARBA00023002"/>
    </source>
</evidence>
<reference evidence="3" key="1">
    <citation type="submission" date="2018-05" db="EMBL/GenBank/DDBJ databases">
        <authorList>
            <person name="Lanie J.A."/>
            <person name="Ng W.-L."/>
            <person name="Kazmierczak K.M."/>
            <person name="Andrzejewski T.M."/>
            <person name="Davidsen T.M."/>
            <person name="Wayne K.J."/>
            <person name="Tettelin H."/>
            <person name="Glass J.I."/>
            <person name="Rusch D."/>
            <person name="Podicherti R."/>
            <person name="Tsui H.-C.T."/>
            <person name="Winkler M.E."/>
        </authorList>
    </citation>
    <scope>NUCLEOTIDE SEQUENCE</scope>
</reference>
<feature type="non-terminal residue" evidence="3">
    <location>
        <position position="150"/>
    </location>
</feature>
<dbReference type="GO" id="GO:0016628">
    <property type="term" value="F:oxidoreductase activity, acting on the CH-CH group of donors, NAD or NADP as acceptor"/>
    <property type="evidence" value="ECO:0007669"/>
    <property type="project" value="InterPro"/>
</dbReference>
<dbReference type="Pfam" id="PF16884">
    <property type="entry name" value="ADH_N_2"/>
    <property type="match status" value="1"/>
</dbReference>
<sequence>MTNTVNHQIQLSARPANYPKESDFDLVESPVSEPREGEVLVKVIWLSLDHYQRGRMRVSHPYATPMELGQVIAGGVVGKIVQSRTPAFTVGEVVEGPLGWQEFAVSNGNNLRRVDAGLGPLSTALGILGMPGMTAYFGFLEIGQPRPGDT</sequence>
<accession>A0A382SEM2</accession>
<evidence type="ECO:0000313" key="3">
    <source>
        <dbReference type="EMBL" id="SVD07667.1"/>
    </source>
</evidence>
<organism evidence="3">
    <name type="scientific">marine metagenome</name>
    <dbReference type="NCBI Taxonomy" id="408172"/>
    <lineage>
        <taxon>unclassified sequences</taxon>
        <taxon>metagenomes</taxon>
        <taxon>ecological metagenomes</taxon>
    </lineage>
</organism>